<organism evidence="2 3">
    <name type="scientific">Haladaptatus litoreus</name>
    <dbReference type="NCBI Taxonomy" id="553468"/>
    <lineage>
        <taxon>Archaea</taxon>
        <taxon>Methanobacteriati</taxon>
        <taxon>Methanobacteriota</taxon>
        <taxon>Stenosarchaea group</taxon>
        <taxon>Halobacteria</taxon>
        <taxon>Halobacteriales</taxon>
        <taxon>Haladaptataceae</taxon>
        <taxon>Haladaptatus</taxon>
    </lineage>
</organism>
<feature type="transmembrane region" description="Helical" evidence="1">
    <location>
        <begin position="284"/>
        <end position="305"/>
    </location>
</feature>
<evidence type="ECO:0000256" key="1">
    <source>
        <dbReference type="SAM" id="Phobius"/>
    </source>
</evidence>
<dbReference type="OrthoDB" id="313199at2157"/>
<feature type="transmembrane region" description="Helical" evidence="1">
    <location>
        <begin position="581"/>
        <end position="602"/>
    </location>
</feature>
<dbReference type="Pfam" id="PF10060">
    <property type="entry name" value="DUF2298"/>
    <property type="match status" value="1"/>
</dbReference>
<accession>A0A1N6XKK9</accession>
<keyword evidence="1" id="KW-0812">Transmembrane</keyword>
<feature type="transmembrane region" description="Helical" evidence="1">
    <location>
        <begin position="494"/>
        <end position="516"/>
    </location>
</feature>
<feature type="transmembrane region" description="Helical" evidence="1">
    <location>
        <begin position="461"/>
        <end position="487"/>
    </location>
</feature>
<feature type="transmembrane region" description="Helical" evidence="1">
    <location>
        <begin position="379"/>
        <end position="402"/>
    </location>
</feature>
<dbReference type="PANTHER" id="PTHR10790:SF51">
    <property type="entry name" value="TETRATRICOPEPTIDE REPEAT PROTEIN"/>
    <property type="match status" value="1"/>
</dbReference>
<keyword evidence="1" id="KW-1133">Transmembrane helix</keyword>
<evidence type="ECO:0000313" key="3">
    <source>
        <dbReference type="Proteomes" id="UP000186914"/>
    </source>
</evidence>
<feature type="transmembrane region" description="Helical" evidence="1">
    <location>
        <begin position="61"/>
        <end position="78"/>
    </location>
</feature>
<feature type="transmembrane region" description="Helical" evidence="1">
    <location>
        <begin position="423"/>
        <end position="441"/>
    </location>
</feature>
<dbReference type="NCBIfam" id="TIGR03662">
    <property type="entry name" value="Chlor_Arch_YYY"/>
    <property type="match status" value="1"/>
</dbReference>
<feature type="transmembrane region" description="Helical" evidence="1">
    <location>
        <begin position="536"/>
        <end position="560"/>
    </location>
</feature>
<dbReference type="Proteomes" id="UP000186914">
    <property type="component" value="Unassembled WGS sequence"/>
</dbReference>
<dbReference type="AlphaFoldDB" id="A0A1N6XKK9"/>
<feature type="transmembrane region" description="Helical" evidence="1">
    <location>
        <begin position="205"/>
        <end position="223"/>
    </location>
</feature>
<feature type="transmembrane region" description="Helical" evidence="1">
    <location>
        <begin position="90"/>
        <end position="110"/>
    </location>
</feature>
<protein>
    <submittedName>
        <fullName evidence="2">Chlor_Arch_YYY domain-containing protein</fullName>
    </submittedName>
</protein>
<dbReference type="RefSeq" id="WP_076428784.1">
    <property type="nucleotide sequence ID" value="NZ_FTNO01000001.1"/>
</dbReference>
<reference evidence="3" key="1">
    <citation type="submission" date="2017-01" db="EMBL/GenBank/DDBJ databases">
        <authorList>
            <person name="Varghese N."/>
            <person name="Submissions S."/>
        </authorList>
    </citation>
    <scope>NUCLEOTIDE SEQUENCE [LARGE SCALE GENOMIC DNA]</scope>
    <source>
        <strain evidence="3">CGMCC 1.7737</strain>
    </source>
</reference>
<dbReference type="PANTHER" id="PTHR10790">
    <property type="entry name" value="TPR-DOMAIN CONTAINING PROTEIN"/>
    <property type="match status" value="1"/>
</dbReference>
<dbReference type="EMBL" id="FTNO01000001">
    <property type="protein sequence ID" value="SIR02884.1"/>
    <property type="molecule type" value="Genomic_DNA"/>
</dbReference>
<dbReference type="InterPro" id="IPR018746">
    <property type="entry name" value="DUF2298"/>
</dbReference>
<feature type="transmembrane region" description="Helical" evidence="1">
    <location>
        <begin position="35"/>
        <end position="55"/>
    </location>
</feature>
<keyword evidence="1" id="KW-0472">Membrane</keyword>
<gene>
    <name evidence="2" type="ORF">SAMN05421858_1171</name>
</gene>
<sequence>MEFALIALWLTVYYALALVGLPVASALFSRFPDRGATFALPISLTILTIITYWFGQFAFNTAVVLVSVLVLVSLSAFLTRRNLEIDLRSYAEAMAVFTVAFGFLVLVRAIDPAIVATGGEKFLDFGLLKSLMRAPELPPEDMWFAGEPIRYYYGGHLVAAILTKLTGTAPKFSYNLALAGFYGMLVSTAYGLARAVADRHKTSSRLAGVLAGFFVGFAGNIFTPLRLLANAFPSALVEAIATPLEMESANFPLDPIEFWYWEASRVMVDTINEFPLFAYINGDLHAHMMGQPFLLFITALCYAIYRSHAEIRWRQLLVFGVLPPAVAFLGTISFWSFPTALGIVWLSLTFAEEHPVTLVPGGARLAESQSALADEVGKVAVSLAITAVVGVLAFIWAGPFVVNVLLGSASTRSIDFFPDRSSFVELLVVHGAFLLPLALYLGSHVRWDEQNATGVGILGGVLLLLGWQSGFTALVLVAPLLVAGWLLLRLDADLGFETVLLVAGAGLVILVEFVYVQDNAIAGRFNTVFKVYMQVWVFWAVAVGVALARLVTDSVPGYAAKTRFDSAETPTTPSAPISRRAGMAVFVCLLVLSTSVYGAFALGEHVGSEKPVHRPDDPSLDGTAFILTTHPDEAGAIEWLDERKGRPHIVSAQGQPYQWGSPGSSLTGLPTVLGWYQERIYRGDAAYAERQRDVELIFRSNTAWPTRADKLAKHDVKYIYYGPRERQQYGRTAFGTYPGIEQVHRSGSVSIYEVNQTVIESETDSSN</sequence>
<feature type="transmembrane region" description="Helical" evidence="1">
    <location>
        <begin position="6"/>
        <end position="28"/>
    </location>
</feature>
<keyword evidence="3" id="KW-1185">Reference proteome</keyword>
<feature type="transmembrane region" description="Helical" evidence="1">
    <location>
        <begin position="172"/>
        <end position="193"/>
    </location>
</feature>
<proteinExistence type="predicted"/>
<name>A0A1N6XKK9_9EURY</name>
<evidence type="ECO:0000313" key="2">
    <source>
        <dbReference type="EMBL" id="SIR02884.1"/>
    </source>
</evidence>
<feature type="transmembrane region" description="Helical" evidence="1">
    <location>
        <begin position="317"/>
        <end position="337"/>
    </location>
</feature>